<name>A0A8D9PD16_9VIRU</name>
<feature type="region of interest" description="Disordered" evidence="1">
    <location>
        <begin position="498"/>
        <end position="533"/>
    </location>
</feature>
<feature type="compositionally biased region" description="Basic and acidic residues" evidence="1">
    <location>
        <begin position="498"/>
        <end position="513"/>
    </location>
</feature>
<dbReference type="EMBL" id="BK014418">
    <property type="protein sequence ID" value="DAD54834.1"/>
    <property type="molecule type" value="Genomic_RNA"/>
</dbReference>
<evidence type="ECO:0000256" key="1">
    <source>
        <dbReference type="SAM" id="MobiDB-lite"/>
    </source>
</evidence>
<proteinExistence type="predicted"/>
<sequence length="533" mass="58677">MQKMGFSTQEHRNMLQFIGESSTDVVKDVLAQSPLVDVNVPYSVANLRGFMAWSTTVKLVTSFLKVHTEAAKANFDRSTSVAIHPDAPKSNTFPAYRTTTSKDRVWKFDKEDEKFSKLAGTAIDSTLVVMARPQESEVSGYGPGDAIPENVHNLVFSYFDGMQLPDRYAPVDILQRFFFYTLGSTFEQCCSTMNVLRKGWTSLAGTSHGKAISHLLQGIRLALETGTSIYAVIEARVYQGFILQSNEPFWIGLRGKQVVSVAFAQAKIDLQLASAHTKALSQICKILSESVLKGTEEREIITRASVKTARGLHYEVSRRALDAGNKQEIQKWADYLSFPQEYSKVTPANLVALFSAYSGETTFNNDVPMFLGAGLITSEDKAQIICASFGVTAPSLIIPKGETCKVPIPGIAIDASIVADKDGRAFMPFIAVYMKSVKAAAQDLQKVFKSREVSFKRGVRGGAAKTSYQFVQSNKDDIWKALAASISFKNTLDRLAEDPNKKLNDKGKKRVTEDDQAGPSKKVKAPEDFSAFL</sequence>
<organism evidence="2">
    <name type="scientific">Armillaria ectypa ambi-like virus 1</name>
    <dbReference type="NCBI Taxonomy" id="2803966"/>
    <lineage>
        <taxon>Viruses</taxon>
        <taxon>Riboviria</taxon>
        <taxon>Orthornavirae</taxon>
        <taxon>Ambiviricota</taxon>
        <taxon>Suforviricetes</taxon>
        <taxon>Crytulvirales</taxon>
        <taxon>Trimbiviridae</taxon>
        <taxon>Orthotrimbivirus</taxon>
        <taxon>Orthotrimbivirus duarmillariae</taxon>
    </lineage>
</organism>
<accession>A0A8D9PD16</accession>
<evidence type="ECO:0000313" key="2">
    <source>
        <dbReference type="EMBL" id="DAD54834.1"/>
    </source>
</evidence>
<reference evidence="2" key="1">
    <citation type="journal article" date="2021" name="Sci. Rep.">
        <title>Armillaria root rot fungi host single-stranded RNA viruses.</title>
        <authorList>
            <person name="Linnakoski R."/>
            <person name="Sutela S."/>
            <person name="Coetzee M.P.A."/>
            <person name="Duong T.A."/>
            <person name="Pavlov I.N."/>
            <person name="Litovka Y.A."/>
            <person name="Hantula J."/>
            <person name="Wingfield B.D."/>
            <person name="Vainio E.J."/>
        </authorList>
    </citation>
    <scope>NUCLEOTIDE SEQUENCE</scope>
    <source>
        <strain evidence="2">FPL83.16</strain>
    </source>
</reference>
<protein>
    <recommendedName>
        <fullName evidence="3">Nucleocapsid protein</fullName>
    </recommendedName>
</protein>
<evidence type="ECO:0008006" key="3">
    <source>
        <dbReference type="Google" id="ProtNLM"/>
    </source>
</evidence>